<dbReference type="InterPro" id="IPR004161">
    <property type="entry name" value="EFTu-like_2"/>
</dbReference>
<dbReference type="InterPro" id="IPR048876">
    <property type="entry name" value="BipA_C"/>
</dbReference>
<dbReference type="Pfam" id="PF21018">
    <property type="entry name" value="BipA_C"/>
    <property type="match status" value="1"/>
</dbReference>
<dbReference type="EMBL" id="MCSI01000123">
    <property type="protein sequence ID" value="PME62990.1"/>
    <property type="molecule type" value="Genomic_DNA"/>
</dbReference>
<dbReference type="GO" id="GO:1990904">
    <property type="term" value="C:ribonucleoprotein complex"/>
    <property type="evidence" value="ECO:0007669"/>
    <property type="project" value="TreeGrafter"/>
</dbReference>
<dbReference type="AlphaFoldDB" id="A0A2N7BT69"/>
<dbReference type="SUPFAM" id="SSF50447">
    <property type="entry name" value="Translation proteins"/>
    <property type="match status" value="1"/>
</dbReference>
<dbReference type="Pfam" id="PF03144">
    <property type="entry name" value="GTP_EFTU_D2"/>
    <property type="match status" value="1"/>
</dbReference>
<dbReference type="InterPro" id="IPR000795">
    <property type="entry name" value="T_Tr_GTP-bd_dom"/>
</dbReference>
<proteinExistence type="predicted"/>
<dbReference type="SUPFAM" id="SSF52540">
    <property type="entry name" value="P-loop containing nucleoside triphosphate hydrolases"/>
    <property type="match status" value="1"/>
</dbReference>
<evidence type="ECO:0000313" key="5">
    <source>
        <dbReference type="Proteomes" id="UP000235778"/>
    </source>
</evidence>
<dbReference type="Gene3D" id="3.40.50.300">
    <property type="entry name" value="P-loop containing nucleotide triphosphate hydrolases"/>
    <property type="match status" value="1"/>
</dbReference>
<dbReference type="Gene3D" id="3.30.70.240">
    <property type="match status" value="1"/>
</dbReference>
<sequence>MKHQNIRNIAIVAHVDHGKTSIVDTLLRQTNSLSRQDEGKHLLLDSNDQEQERGITILSKVTAVDWKDHRINIIDTPGHSDFSGEVERVIDMADAALVVVDAVEGPMPQTRFVAEKAIKKGLKILVAINKIDRRESNVSRCLDTLYDLLIQLGATLEQLDFPIVCCSARLNYAYKYLSKPIKTEGMAPLLDLIINNVEAPKILESSEPLMQIHQLDYSPYIGIIGIGRVLAGGFTKGQKVIITSQGKPERSATVKEVFRSHGLNRVAIPEGDVGDIIAISGIDNICISDIITTKNNKLKLGQLQIDKPMVCIQFSVNDSPFAGQGGKVLQSKALTERLRLEATHDVALKIKPSNDAGCIDVSGRGELHLGVLIEKLRREGSEFCISRPKVINNEMNKNHHEPYNKCFITCYNKNISDIIYELTNREATLISSETAGDDQSNLVFRGSLRGMLGLRHCLNNLSGGTASFHFEEDGFGNKSSENVGQRIGSVMVSNGTGKALNHALAHLQDRGRMMITHGEQVYKGQIIGAAITPSDLYVNCRQGKQLARVWRTTADKNYAMKATFAMSLEQAMTWINDDELIEVTPLNIRLAKRN</sequence>
<comment type="caution">
    <text evidence="4">The sequence shown here is derived from an EMBL/GenBank/DDBJ whole genome shotgun (WGS) entry which is preliminary data.</text>
</comment>
<dbReference type="GO" id="GO:0005525">
    <property type="term" value="F:GTP binding"/>
    <property type="evidence" value="ECO:0007669"/>
    <property type="project" value="UniProtKB-KW"/>
</dbReference>
<dbReference type="InterPro" id="IPR027417">
    <property type="entry name" value="P-loop_NTPase"/>
</dbReference>
<reference evidence="5" key="1">
    <citation type="submission" date="2016-07" db="EMBL/GenBank/DDBJ databases">
        <title>Nontailed viruses are major unrecognized killers of bacteria in the ocean.</title>
        <authorList>
            <person name="Kauffman K."/>
            <person name="Hussain F."/>
            <person name="Yang J."/>
            <person name="Arevalo P."/>
            <person name="Brown J."/>
            <person name="Cutler M."/>
            <person name="Kelly L."/>
            <person name="Polz M.F."/>
        </authorList>
    </citation>
    <scope>NUCLEOTIDE SEQUENCE [LARGE SCALE GENOMIC DNA]</scope>
    <source>
        <strain evidence="5">10N.286.55.C1</strain>
    </source>
</reference>
<evidence type="ECO:0000256" key="1">
    <source>
        <dbReference type="ARBA" id="ARBA00022741"/>
    </source>
</evidence>
<dbReference type="GO" id="GO:0097216">
    <property type="term" value="F:guanosine tetraphosphate binding"/>
    <property type="evidence" value="ECO:0007669"/>
    <property type="project" value="UniProtKB-ARBA"/>
</dbReference>
<keyword evidence="1" id="KW-0547">Nucleotide-binding</keyword>
<dbReference type="GO" id="GO:0003924">
    <property type="term" value="F:GTPase activity"/>
    <property type="evidence" value="ECO:0007669"/>
    <property type="project" value="InterPro"/>
</dbReference>
<feature type="domain" description="Tr-type G" evidence="3">
    <location>
        <begin position="4"/>
        <end position="201"/>
    </location>
</feature>
<dbReference type="Gene3D" id="3.30.70.870">
    <property type="entry name" value="Elongation Factor G (Translational Gtpase), domain 3"/>
    <property type="match status" value="1"/>
</dbReference>
<dbReference type="InterPro" id="IPR009000">
    <property type="entry name" value="Transl_B-barrel_sf"/>
</dbReference>
<dbReference type="Gene3D" id="2.40.50.250">
    <property type="entry name" value="bipa protein"/>
    <property type="match status" value="1"/>
</dbReference>
<gene>
    <name evidence="4" type="ORF">BCV30_09390</name>
</gene>
<dbReference type="PANTHER" id="PTHR42908">
    <property type="entry name" value="TRANSLATION ELONGATION FACTOR-RELATED"/>
    <property type="match status" value="1"/>
</dbReference>
<dbReference type="Gene3D" id="2.40.30.10">
    <property type="entry name" value="Translation factors"/>
    <property type="match status" value="1"/>
</dbReference>
<dbReference type="InterPro" id="IPR035647">
    <property type="entry name" value="EFG_III/V"/>
</dbReference>
<dbReference type="PROSITE" id="PS00301">
    <property type="entry name" value="G_TR_1"/>
    <property type="match status" value="1"/>
</dbReference>
<dbReference type="PANTHER" id="PTHR42908:SF8">
    <property type="entry name" value="TR-TYPE G DOMAIN-CONTAINING PROTEIN"/>
    <property type="match status" value="1"/>
</dbReference>
<protein>
    <submittedName>
        <fullName evidence="4">GTP-binding protein TypA</fullName>
    </submittedName>
</protein>
<dbReference type="InterPro" id="IPR005225">
    <property type="entry name" value="Small_GTP-bd"/>
</dbReference>
<dbReference type="NCBIfam" id="TIGR00231">
    <property type="entry name" value="small_GTP"/>
    <property type="match status" value="1"/>
</dbReference>
<dbReference type="InterPro" id="IPR031157">
    <property type="entry name" value="G_TR_CS"/>
</dbReference>
<dbReference type="PRINTS" id="PR00315">
    <property type="entry name" value="ELONGATNFCT"/>
</dbReference>
<dbReference type="Proteomes" id="UP000235778">
    <property type="component" value="Unassembled WGS sequence"/>
</dbReference>
<evidence type="ECO:0000313" key="4">
    <source>
        <dbReference type="EMBL" id="PME62990.1"/>
    </source>
</evidence>
<dbReference type="InterPro" id="IPR042116">
    <property type="entry name" value="TypA/BipA_C"/>
</dbReference>
<evidence type="ECO:0000259" key="3">
    <source>
        <dbReference type="PROSITE" id="PS51722"/>
    </source>
</evidence>
<dbReference type="Pfam" id="PF00679">
    <property type="entry name" value="EFG_C"/>
    <property type="match status" value="1"/>
</dbReference>
<evidence type="ECO:0000256" key="2">
    <source>
        <dbReference type="ARBA" id="ARBA00023134"/>
    </source>
</evidence>
<keyword evidence="2" id="KW-0342">GTP-binding</keyword>
<name>A0A2N7BT69_9VIBR</name>
<accession>A0A2N7BT69</accession>
<dbReference type="RefSeq" id="WP_102267223.1">
    <property type="nucleotide sequence ID" value="NZ_MCSH01000119.1"/>
</dbReference>
<dbReference type="GO" id="GO:0005829">
    <property type="term" value="C:cytosol"/>
    <property type="evidence" value="ECO:0007669"/>
    <property type="project" value="TreeGrafter"/>
</dbReference>
<dbReference type="Pfam" id="PF00009">
    <property type="entry name" value="GTP_EFTU"/>
    <property type="match status" value="1"/>
</dbReference>
<dbReference type="PROSITE" id="PS51722">
    <property type="entry name" value="G_TR_2"/>
    <property type="match status" value="1"/>
</dbReference>
<dbReference type="InterPro" id="IPR000640">
    <property type="entry name" value="EFG_V-like"/>
</dbReference>
<dbReference type="SUPFAM" id="SSF54980">
    <property type="entry name" value="EF-G C-terminal domain-like"/>
    <property type="match status" value="2"/>
</dbReference>
<dbReference type="CDD" id="cd01514">
    <property type="entry name" value="Elongation_Factor_C"/>
    <property type="match status" value="1"/>
</dbReference>
<organism evidence="4 5">
    <name type="scientific">Vibrio lentus</name>
    <dbReference type="NCBI Taxonomy" id="136468"/>
    <lineage>
        <taxon>Bacteria</taxon>
        <taxon>Pseudomonadati</taxon>
        <taxon>Pseudomonadota</taxon>
        <taxon>Gammaproteobacteria</taxon>
        <taxon>Vibrionales</taxon>
        <taxon>Vibrionaceae</taxon>
        <taxon>Vibrio</taxon>
    </lineage>
</organism>